<dbReference type="EMBL" id="CP029194">
    <property type="protein sequence ID" value="QES20156.1"/>
    <property type="molecule type" value="Genomic_DNA"/>
</dbReference>
<organism evidence="3 4">
    <name type="scientific">Streptomyces venezuelae</name>
    <dbReference type="NCBI Taxonomy" id="54571"/>
    <lineage>
        <taxon>Bacteria</taxon>
        <taxon>Bacillati</taxon>
        <taxon>Actinomycetota</taxon>
        <taxon>Actinomycetes</taxon>
        <taxon>Kitasatosporales</taxon>
        <taxon>Streptomycetaceae</taxon>
        <taxon>Streptomyces</taxon>
    </lineage>
</organism>
<feature type="transmembrane region" description="Helical" evidence="2">
    <location>
        <begin position="34"/>
        <end position="52"/>
    </location>
</feature>
<feature type="transmembrane region" description="Helical" evidence="2">
    <location>
        <begin position="7"/>
        <end position="28"/>
    </location>
</feature>
<sequence>MTTTGRVVAWAAGVVALGLIGVAVFVDLDSGDRIASVVGAVVGLAVAAYTFVGPSGSSGRRIRAGRGATVIDGDVSGSAVGRGSKVVGPRTAPRTGPRRARGSDDDVRVGPESKVVLGDVTDSALGDESERR</sequence>
<feature type="region of interest" description="Disordered" evidence="1">
    <location>
        <begin position="75"/>
        <end position="132"/>
    </location>
</feature>
<name>A0A5P2AQ60_STRVZ</name>
<proteinExistence type="predicted"/>
<evidence type="ECO:0000313" key="3">
    <source>
        <dbReference type="EMBL" id="QES20156.1"/>
    </source>
</evidence>
<gene>
    <name evidence="3" type="ORF">DEJ46_14440</name>
</gene>
<evidence type="ECO:0000313" key="4">
    <source>
        <dbReference type="Proteomes" id="UP000324106"/>
    </source>
</evidence>
<keyword evidence="2" id="KW-1133">Transmembrane helix</keyword>
<dbReference type="AlphaFoldDB" id="A0A5P2AQ60"/>
<evidence type="ECO:0000256" key="2">
    <source>
        <dbReference type="SAM" id="Phobius"/>
    </source>
</evidence>
<protein>
    <submittedName>
        <fullName evidence="3">Uncharacterized protein</fullName>
    </submittedName>
</protein>
<evidence type="ECO:0000256" key="1">
    <source>
        <dbReference type="SAM" id="MobiDB-lite"/>
    </source>
</evidence>
<accession>A0A5P2AQ60</accession>
<keyword evidence="2" id="KW-0812">Transmembrane</keyword>
<reference evidence="3 4" key="1">
    <citation type="submission" date="2018-05" db="EMBL/GenBank/DDBJ databases">
        <title>Streptomyces venezuelae.</title>
        <authorList>
            <person name="Kim W."/>
            <person name="Lee N."/>
            <person name="Cho B.-K."/>
        </authorList>
    </citation>
    <scope>NUCLEOTIDE SEQUENCE [LARGE SCALE GENOMIC DNA]</scope>
    <source>
        <strain evidence="3 4">ATCC 15068</strain>
    </source>
</reference>
<dbReference type="OrthoDB" id="9971717at2"/>
<dbReference type="RefSeq" id="WP_024756774.1">
    <property type="nucleotide sequence ID" value="NZ_CP029194.1"/>
</dbReference>
<feature type="compositionally biased region" description="Basic and acidic residues" evidence="1">
    <location>
        <begin position="101"/>
        <end position="111"/>
    </location>
</feature>
<dbReference type="Proteomes" id="UP000324106">
    <property type="component" value="Chromosome"/>
</dbReference>
<keyword evidence="2" id="KW-0472">Membrane</keyword>